<evidence type="ECO:0000313" key="7">
    <source>
        <dbReference type="EMBL" id="MBS2965005.1"/>
    </source>
</evidence>
<dbReference type="PANTHER" id="PTHR31715">
    <property type="entry name" value="UREASE ACCESSORY PROTEIN G"/>
    <property type="match status" value="1"/>
</dbReference>
<evidence type="ECO:0000313" key="8">
    <source>
        <dbReference type="Proteomes" id="UP000677913"/>
    </source>
</evidence>
<dbReference type="Proteomes" id="UP000677913">
    <property type="component" value="Unassembled WGS sequence"/>
</dbReference>
<dbReference type="InterPro" id="IPR027417">
    <property type="entry name" value="P-loop_NTPase"/>
</dbReference>
<dbReference type="InterPro" id="IPR003495">
    <property type="entry name" value="CobW/HypB/UreG_nucleotide-bd"/>
</dbReference>
<keyword evidence="5" id="KW-0143">Chaperone</keyword>
<keyword evidence="2" id="KW-0547">Nucleotide-binding</keyword>
<feature type="domain" description="CobW/HypB/UreG nucleotide-binding" evidence="6">
    <location>
        <begin position="15"/>
        <end position="183"/>
    </location>
</feature>
<dbReference type="InterPro" id="IPR004400">
    <property type="entry name" value="UreG"/>
</dbReference>
<dbReference type="Gene3D" id="3.40.50.300">
    <property type="entry name" value="P-loop containing nucleotide triphosphate hydrolases"/>
    <property type="match status" value="1"/>
</dbReference>
<name>A0A8J8BDZ4_9ACTN</name>
<organism evidence="7 8">
    <name type="scientific">Actinocrinis puniceicyclus</name>
    <dbReference type="NCBI Taxonomy" id="977794"/>
    <lineage>
        <taxon>Bacteria</taxon>
        <taxon>Bacillati</taxon>
        <taxon>Actinomycetota</taxon>
        <taxon>Actinomycetes</taxon>
        <taxon>Catenulisporales</taxon>
        <taxon>Actinospicaceae</taxon>
        <taxon>Actinocrinis</taxon>
    </lineage>
</organism>
<keyword evidence="8" id="KW-1185">Reference proteome</keyword>
<evidence type="ECO:0000256" key="5">
    <source>
        <dbReference type="ARBA" id="ARBA00023186"/>
    </source>
</evidence>
<dbReference type="GO" id="GO:0003924">
    <property type="term" value="F:GTPase activity"/>
    <property type="evidence" value="ECO:0007669"/>
    <property type="project" value="InterPro"/>
</dbReference>
<dbReference type="PANTHER" id="PTHR31715:SF0">
    <property type="entry name" value="UREASE ACCESSORY PROTEIN G"/>
    <property type="match status" value="1"/>
</dbReference>
<dbReference type="EMBL" id="JAGSXH010000066">
    <property type="protein sequence ID" value="MBS2965005.1"/>
    <property type="molecule type" value="Genomic_DNA"/>
</dbReference>
<dbReference type="AlphaFoldDB" id="A0A8J8BDZ4"/>
<dbReference type="GO" id="GO:0043419">
    <property type="term" value="P:urea catabolic process"/>
    <property type="evidence" value="ECO:0007669"/>
    <property type="project" value="InterPro"/>
</dbReference>
<keyword evidence="3" id="KW-0996">Nickel insertion</keyword>
<comment type="caution">
    <text evidence="7">The sequence shown here is derived from an EMBL/GenBank/DDBJ whole genome shotgun (WGS) entry which is preliminary data.</text>
</comment>
<evidence type="ECO:0000256" key="3">
    <source>
        <dbReference type="ARBA" id="ARBA00022988"/>
    </source>
</evidence>
<evidence type="ECO:0000256" key="2">
    <source>
        <dbReference type="ARBA" id="ARBA00022741"/>
    </source>
</evidence>
<dbReference type="RefSeq" id="WP_211469362.1">
    <property type="nucleotide sequence ID" value="NZ_JAGSXH010000066.1"/>
</dbReference>
<evidence type="ECO:0000259" key="6">
    <source>
        <dbReference type="Pfam" id="PF02492"/>
    </source>
</evidence>
<sequence length="218" mass="22650">MARQGAGRGGGTLRVGICGPVGAGKTSLIAGLCGALGTELSLAVLMNDPDVQAEEPLLTHQGLDARRIAAVRTGCSPQAAIRDDIRANAAAAETLESLFAPLDLLLVEAGGADLGANFSRALIDRQIFVLDAAAGDRTVRKGGPGVTQADLLLVNKTDLAAAARADLERMRRDAAARRGESPTVFVSLAEHPGAPAVADWVRKLMAQRRLTATGQERR</sequence>
<dbReference type="GO" id="GO:0005525">
    <property type="term" value="F:GTP binding"/>
    <property type="evidence" value="ECO:0007669"/>
    <property type="project" value="UniProtKB-KW"/>
</dbReference>
<proteinExistence type="inferred from homology"/>
<protein>
    <submittedName>
        <fullName evidence="7">Urease accessory protein UreG</fullName>
    </submittedName>
</protein>
<gene>
    <name evidence="7" type="ORF">KGA66_18255</name>
</gene>
<keyword evidence="4" id="KW-0342">GTP-binding</keyword>
<comment type="similarity">
    <text evidence="1">Belongs to the SIMIBI class G3E GTPase family. UreG subfamily.</text>
</comment>
<dbReference type="PIRSF" id="PIRSF005624">
    <property type="entry name" value="Ni-bind_GTPase"/>
    <property type="match status" value="1"/>
</dbReference>
<reference evidence="7" key="1">
    <citation type="submission" date="2021-04" db="EMBL/GenBank/DDBJ databases">
        <title>Genome based classification of Actinospica acidithermotolerans sp. nov., an actinobacterium isolated from an Indonesian hot spring.</title>
        <authorList>
            <person name="Kusuma A.B."/>
            <person name="Putra K.E."/>
            <person name="Nafisah S."/>
            <person name="Loh J."/>
            <person name="Nouioui I."/>
            <person name="Goodfellow M."/>
        </authorList>
    </citation>
    <scope>NUCLEOTIDE SEQUENCE</scope>
    <source>
        <strain evidence="7">DSM 45618</strain>
    </source>
</reference>
<dbReference type="Pfam" id="PF02492">
    <property type="entry name" value="cobW"/>
    <property type="match status" value="1"/>
</dbReference>
<dbReference type="SUPFAM" id="SSF52540">
    <property type="entry name" value="P-loop containing nucleoside triphosphate hydrolases"/>
    <property type="match status" value="1"/>
</dbReference>
<dbReference type="GO" id="GO:0016151">
    <property type="term" value="F:nickel cation binding"/>
    <property type="evidence" value="ECO:0007669"/>
    <property type="project" value="InterPro"/>
</dbReference>
<evidence type="ECO:0000256" key="1">
    <source>
        <dbReference type="ARBA" id="ARBA00005732"/>
    </source>
</evidence>
<evidence type="ECO:0000256" key="4">
    <source>
        <dbReference type="ARBA" id="ARBA00023134"/>
    </source>
</evidence>
<accession>A0A8J8BDZ4</accession>